<protein>
    <submittedName>
        <fullName evidence="3">Soluble lamin-associated protein of 75 kDa</fullName>
    </submittedName>
</protein>
<feature type="compositionally biased region" description="Basic and acidic residues" evidence="1">
    <location>
        <begin position="341"/>
        <end position="350"/>
    </location>
</feature>
<dbReference type="RefSeq" id="XP_030623863.1">
    <property type="nucleotide sequence ID" value="XM_030768003.1"/>
</dbReference>
<dbReference type="InParanoid" id="A0A6J2UVX1"/>
<feature type="compositionally biased region" description="Acidic residues" evidence="1">
    <location>
        <begin position="565"/>
        <end position="581"/>
    </location>
</feature>
<feature type="compositionally biased region" description="Basic residues" evidence="1">
    <location>
        <begin position="760"/>
        <end position="782"/>
    </location>
</feature>
<evidence type="ECO:0000256" key="1">
    <source>
        <dbReference type="SAM" id="MobiDB-lite"/>
    </source>
</evidence>
<dbReference type="Proteomes" id="UP000504632">
    <property type="component" value="Chromosome 3"/>
</dbReference>
<dbReference type="CTD" id="553309"/>
<name>A0A6J2UVX1_CHACN</name>
<gene>
    <name evidence="3" type="primary">fam169ab</name>
</gene>
<dbReference type="OrthoDB" id="8954808at2759"/>
<feature type="compositionally biased region" description="Acidic residues" evidence="1">
    <location>
        <begin position="702"/>
        <end position="722"/>
    </location>
</feature>
<evidence type="ECO:0000313" key="3">
    <source>
        <dbReference type="RefSeq" id="XP_030623863.1"/>
    </source>
</evidence>
<proteinExistence type="predicted"/>
<feature type="compositionally biased region" description="Acidic residues" evidence="1">
    <location>
        <begin position="426"/>
        <end position="438"/>
    </location>
</feature>
<reference evidence="3" key="1">
    <citation type="submission" date="2025-08" db="UniProtKB">
        <authorList>
            <consortium name="RefSeq"/>
        </authorList>
    </citation>
    <scope>IDENTIFICATION</scope>
</reference>
<feature type="compositionally biased region" description="Low complexity" evidence="1">
    <location>
        <begin position="546"/>
        <end position="564"/>
    </location>
</feature>
<organism evidence="2 3">
    <name type="scientific">Chanos chanos</name>
    <name type="common">Milkfish</name>
    <name type="synonym">Mugil chanos</name>
    <dbReference type="NCBI Taxonomy" id="29144"/>
    <lineage>
        <taxon>Eukaryota</taxon>
        <taxon>Metazoa</taxon>
        <taxon>Chordata</taxon>
        <taxon>Craniata</taxon>
        <taxon>Vertebrata</taxon>
        <taxon>Euteleostomi</taxon>
        <taxon>Actinopterygii</taxon>
        <taxon>Neopterygii</taxon>
        <taxon>Teleostei</taxon>
        <taxon>Ostariophysi</taxon>
        <taxon>Gonorynchiformes</taxon>
        <taxon>Chanidae</taxon>
        <taxon>Chanos</taxon>
    </lineage>
</organism>
<dbReference type="InterPro" id="IPR029625">
    <property type="entry name" value="FAM169"/>
</dbReference>
<feature type="region of interest" description="Disordered" evidence="1">
    <location>
        <begin position="311"/>
        <end position="782"/>
    </location>
</feature>
<dbReference type="AlphaFoldDB" id="A0A6J2UVX1"/>
<feature type="compositionally biased region" description="Low complexity" evidence="1">
    <location>
        <begin position="354"/>
        <end position="364"/>
    </location>
</feature>
<feature type="compositionally biased region" description="Acidic residues" evidence="1">
    <location>
        <begin position="450"/>
        <end position="465"/>
    </location>
</feature>
<feature type="compositionally biased region" description="Acidic residues" evidence="1">
    <location>
        <begin position="371"/>
        <end position="395"/>
    </location>
</feature>
<sequence>MEFPVDLLVSESHDALGSSAQSYMNDLLYSNPDSLQYFTLPSKRKIRISLGNVGFVPLYGSDLKHKVLALFAPEEQFTAVALFLADQWWAVEDILKTGDPSRKGLIKVESLGERVVLYVLNRIIYRTMEMSSTEVPFLCHGSNDYAKILWKNGEAVGFYSVKPKGSLCNNFVSQCYQLPVMDSIFVRKSHRGNSHGLQILEDFVDSFKDDELGLKYPLSQAMYGVCRQYLNTYPADVDLLWEVESVGGPYQRCNVASKLSSVAFRVNRHSRTEESEGGRAMEKEMEEENCLDITEDVVVINKHLKVAEAMDDTPISTRTRSSEHKRKRVREETEETAEESQPEKINRMEEPTAEAEPVAVTSEANETRENEEGEEEEEESTPLDAESAEVPEEDKDINKLDIVEVNGTMSVEREEMQEETAVAEIAQEEEEQETEEVPQEPTPVLQNGTAEEEEEMEGAEEEEAAQETSVDKETVDTPAEPEEPVAEVQEDVAEEKPEEEAAPGTEEEGLPSAVEEPSPEAQALPDDHASAEDPQPGQENEEAVDELAPLEPASPEEASASATEGTEEEGEGDDEAMETEEPCVVSVGVTDVSYQPPEGEENQPAATDQDKEDEKTEGGEEEAVVNEEPSKEGELEEEEAQEGEEENATTTEDEERGEGDGRSSDEVSETPSETRVLRGRTKTVLPTPKRKSKRLSRAVVIEEVEEVEEEEEKELTTGEEEEKVTSTEEEKVTTEEEEEAGEKSSVDEEDEEPPVIDRRVLRRKTKVIQSTPRRKNKRRSKN</sequence>
<accession>A0A6J2UVX1</accession>
<evidence type="ECO:0000313" key="2">
    <source>
        <dbReference type="Proteomes" id="UP000504632"/>
    </source>
</evidence>
<feature type="compositionally biased region" description="Acidic residues" evidence="1">
    <location>
        <begin position="479"/>
        <end position="509"/>
    </location>
</feature>
<feature type="compositionally biased region" description="Basic and acidic residues" evidence="1">
    <location>
        <begin position="608"/>
        <end position="618"/>
    </location>
</feature>
<feature type="compositionally biased region" description="Acidic residues" evidence="1">
    <location>
        <begin position="634"/>
        <end position="657"/>
    </location>
</feature>
<feature type="compositionally biased region" description="Basic and acidic residues" evidence="1">
    <location>
        <begin position="723"/>
        <end position="734"/>
    </location>
</feature>
<keyword evidence="2" id="KW-1185">Reference proteome</keyword>
<dbReference type="PANTHER" id="PTHR22442:SF3">
    <property type="entry name" value="SOLUBLE LAMIN-ASSOCIATED PROTEIN OF 75 KDA"/>
    <property type="match status" value="1"/>
</dbReference>
<dbReference type="GeneID" id="115807131"/>
<dbReference type="PANTHER" id="PTHR22442">
    <property type="match status" value="1"/>
</dbReference>